<dbReference type="RefSeq" id="WP_127931478.1">
    <property type="nucleotide sequence ID" value="NZ_SAUN01000001.1"/>
</dbReference>
<keyword evidence="8" id="KW-1185">Reference proteome</keyword>
<evidence type="ECO:0000256" key="4">
    <source>
        <dbReference type="HAMAP-Rule" id="MF_01671"/>
    </source>
</evidence>
<dbReference type="GO" id="GO:0050112">
    <property type="term" value="F:inositol 2-dehydrogenase (NAD+) activity"/>
    <property type="evidence" value="ECO:0007669"/>
    <property type="project" value="UniProtKB-UniRule"/>
</dbReference>
<proteinExistence type="inferred from homology"/>
<dbReference type="OrthoDB" id="9792085at2"/>
<dbReference type="InterPro" id="IPR000683">
    <property type="entry name" value="Gfo/Idh/MocA-like_OxRdtase_N"/>
</dbReference>
<feature type="domain" description="Gfo/Idh/MocA-like oxidoreductase C-terminal" evidence="6">
    <location>
        <begin position="135"/>
        <end position="324"/>
    </location>
</feature>
<evidence type="ECO:0000259" key="6">
    <source>
        <dbReference type="Pfam" id="PF02894"/>
    </source>
</evidence>
<comment type="similarity">
    <text evidence="1 4">Belongs to the Gfo/Idh/MocA family.</text>
</comment>
<dbReference type="InterPro" id="IPR004104">
    <property type="entry name" value="Gfo/Idh/MocA-like_OxRdtase_C"/>
</dbReference>
<organism evidence="7 8">
    <name type="scientific">Nonomuraea polychroma</name>
    <dbReference type="NCBI Taxonomy" id="46176"/>
    <lineage>
        <taxon>Bacteria</taxon>
        <taxon>Bacillati</taxon>
        <taxon>Actinomycetota</taxon>
        <taxon>Actinomycetes</taxon>
        <taxon>Streptosporangiales</taxon>
        <taxon>Streptosporangiaceae</taxon>
        <taxon>Nonomuraea</taxon>
    </lineage>
</organism>
<dbReference type="AlphaFoldDB" id="A0A438LZC8"/>
<keyword evidence="2 4" id="KW-0560">Oxidoreductase</keyword>
<dbReference type="EC" id="1.1.1.18" evidence="4"/>
<evidence type="ECO:0000256" key="2">
    <source>
        <dbReference type="ARBA" id="ARBA00023002"/>
    </source>
</evidence>
<dbReference type="PANTHER" id="PTHR43593:SF1">
    <property type="entry name" value="INOSITOL 2-DEHYDROGENASE"/>
    <property type="match status" value="1"/>
</dbReference>
<dbReference type="Proteomes" id="UP000284824">
    <property type="component" value="Unassembled WGS sequence"/>
</dbReference>
<name>A0A438LZC8_9ACTN</name>
<evidence type="ECO:0000256" key="1">
    <source>
        <dbReference type="ARBA" id="ARBA00010928"/>
    </source>
</evidence>
<dbReference type="GO" id="GO:0019310">
    <property type="term" value="P:inositol catabolic process"/>
    <property type="evidence" value="ECO:0007669"/>
    <property type="project" value="UniProtKB-UniRule"/>
</dbReference>
<comment type="catalytic activity">
    <reaction evidence="4">
        <text>myo-inositol + NAD(+) = scyllo-inosose + NADH + H(+)</text>
        <dbReference type="Rhea" id="RHEA:16949"/>
        <dbReference type="ChEBI" id="CHEBI:15378"/>
        <dbReference type="ChEBI" id="CHEBI:17268"/>
        <dbReference type="ChEBI" id="CHEBI:17811"/>
        <dbReference type="ChEBI" id="CHEBI:57540"/>
        <dbReference type="ChEBI" id="CHEBI:57945"/>
        <dbReference type="EC" id="1.1.1.18"/>
    </reaction>
</comment>
<sequence length="334" mass="35090">MTIKVGVIGTGNIGADHVTRLSSQVVGSTVTAVFDVDTARAEQVAASAGAVARGSALEVIDDPGVDAVVIASPGDLHAEQVLACIAAQKPVLCEKPLATTATDCLKVIEAEVATGRRWIQVGFMRRYDPGYKVVKDAVDDGTIGEALLAHMIHRNAVVPDSFTSPMAMTDSVVHEIDVTRWLFGQEIVRTTVVPTKPSPLAAAHVRDPQIVLLELAGGGVVTVEVFVNCQYGYDVRCEVVGSTGVVTLDNPSANVLVRHGRRAQTVPADWRVRFGATYLTELQEWITGLRSGVVGGPSAWDGYAATAVAECAVASLDSGAPVPVGLVERPGLYV</sequence>
<dbReference type="Gene3D" id="3.40.50.720">
    <property type="entry name" value="NAD(P)-binding Rossmann-like Domain"/>
    <property type="match status" value="1"/>
</dbReference>
<reference evidence="7 8" key="1">
    <citation type="submission" date="2019-01" db="EMBL/GenBank/DDBJ databases">
        <title>Sequencing the genomes of 1000 actinobacteria strains.</title>
        <authorList>
            <person name="Klenk H.-P."/>
        </authorList>
    </citation>
    <scope>NUCLEOTIDE SEQUENCE [LARGE SCALE GENOMIC DNA]</scope>
    <source>
        <strain evidence="7 8">DSM 43925</strain>
    </source>
</reference>
<gene>
    <name evidence="4" type="primary">iolG</name>
    <name evidence="7" type="ORF">EDD27_1233</name>
</gene>
<evidence type="ECO:0000313" key="7">
    <source>
        <dbReference type="EMBL" id="RVX38905.1"/>
    </source>
</evidence>
<dbReference type="HAMAP" id="MF_01671">
    <property type="entry name" value="IolG"/>
    <property type="match status" value="1"/>
</dbReference>
<dbReference type="Pfam" id="PF02894">
    <property type="entry name" value="GFO_IDH_MocA_C"/>
    <property type="match status" value="1"/>
</dbReference>
<comment type="caution">
    <text evidence="7">The sequence shown here is derived from an EMBL/GenBank/DDBJ whole genome shotgun (WGS) entry which is preliminary data.</text>
</comment>
<dbReference type="InterPro" id="IPR023794">
    <property type="entry name" value="MI/DCI_dehydrogenase"/>
</dbReference>
<accession>A0A438LZC8</accession>
<dbReference type="EMBL" id="SAUN01000001">
    <property type="protein sequence ID" value="RVX38905.1"/>
    <property type="molecule type" value="Genomic_DNA"/>
</dbReference>
<comment type="subunit">
    <text evidence="4">Homotetramer.</text>
</comment>
<dbReference type="InterPro" id="IPR050424">
    <property type="entry name" value="Gfo-Idh-MocA_inositol_DH"/>
</dbReference>
<comment type="function">
    <text evidence="4">Involved in the oxidation of myo-inositol (MI) to 2-keto-myo-inositol (2KMI or 2-inosose).</text>
</comment>
<dbReference type="Gene3D" id="3.30.360.10">
    <property type="entry name" value="Dihydrodipicolinate Reductase, domain 2"/>
    <property type="match status" value="1"/>
</dbReference>
<protein>
    <recommendedName>
        <fullName evidence="4">Inositol 2-dehydrogenase</fullName>
        <ecNumber evidence="4">1.1.1.18</ecNumber>
    </recommendedName>
    <alternativeName>
        <fullName evidence="4">Myo-inositol 2-dehydrogenase</fullName>
        <shortName evidence="4">MI 2-dehydrogenase</shortName>
    </alternativeName>
</protein>
<dbReference type="Pfam" id="PF01408">
    <property type="entry name" value="GFO_IDH_MocA"/>
    <property type="match status" value="1"/>
</dbReference>
<feature type="domain" description="Gfo/Idh/MocA-like oxidoreductase N-terminal" evidence="5">
    <location>
        <begin position="3"/>
        <end position="123"/>
    </location>
</feature>
<dbReference type="PANTHER" id="PTHR43593">
    <property type="match status" value="1"/>
</dbReference>
<dbReference type="SUPFAM" id="SSF51735">
    <property type="entry name" value="NAD(P)-binding Rossmann-fold domains"/>
    <property type="match status" value="1"/>
</dbReference>
<evidence type="ECO:0000313" key="8">
    <source>
        <dbReference type="Proteomes" id="UP000284824"/>
    </source>
</evidence>
<evidence type="ECO:0000259" key="5">
    <source>
        <dbReference type="Pfam" id="PF01408"/>
    </source>
</evidence>
<dbReference type="InterPro" id="IPR036291">
    <property type="entry name" value="NAD(P)-bd_dom_sf"/>
</dbReference>
<evidence type="ECO:0000256" key="3">
    <source>
        <dbReference type="ARBA" id="ARBA00023027"/>
    </source>
</evidence>
<keyword evidence="3 4" id="KW-0520">NAD</keyword>
<dbReference type="GO" id="GO:0000166">
    <property type="term" value="F:nucleotide binding"/>
    <property type="evidence" value="ECO:0007669"/>
    <property type="project" value="InterPro"/>
</dbReference>
<dbReference type="SUPFAM" id="SSF55347">
    <property type="entry name" value="Glyceraldehyde-3-phosphate dehydrogenase-like, C-terminal domain"/>
    <property type="match status" value="1"/>
</dbReference>